<keyword evidence="9" id="KW-0968">Cytoplasmic vesicle</keyword>
<organism evidence="14 15">
    <name type="scientific">Clytia hemisphaerica</name>
    <dbReference type="NCBI Taxonomy" id="252671"/>
    <lineage>
        <taxon>Eukaryota</taxon>
        <taxon>Metazoa</taxon>
        <taxon>Cnidaria</taxon>
        <taxon>Hydrozoa</taxon>
        <taxon>Hydroidolina</taxon>
        <taxon>Leptothecata</taxon>
        <taxon>Obeliida</taxon>
        <taxon>Clytiidae</taxon>
        <taxon>Clytia</taxon>
    </lineage>
</organism>
<evidence type="ECO:0000256" key="9">
    <source>
        <dbReference type="ARBA" id="ARBA00023329"/>
    </source>
</evidence>
<accession>A0A7M5VCI2</accession>
<keyword evidence="2" id="KW-0813">Transport</keyword>
<keyword evidence="8" id="KW-0472">Membrane</keyword>
<evidence type="ECO:0000313" key="15">
    <source>
        <dbReference type="Proteomes" id="UP000594262"/>
    </source>
</evidence>
<dbReference type="OrthoDB" id="10063282at2759"/>
<reference evidence="14" key="1">
    <citation type="submission" date="2021-01" db="UniProtKB">
        <authorList>
            <consortium name="EnsemblMetazoa"/>
        </authorList>
    </citation>
    <scope>IDENTIFICATION</scope>
</reference>
<dbReference type="SUPFAM" id="SSF50729">
    <property type="entry name" value="PH domain-like"/>
    <property type="match status" value="1"/>
</dbReference>
<feature type="compositionally biased region" description="Low complexity" evidence="11">
    <location>
        <begin position="72"/>
        <end position="86"/>
    </location>
</feature>
<evidence type="ECO:0000256" key="5">
    <source>
        <dbReference type="ARBA" id="ARBA00022837"/>
    </source>
</evidence>
<dbReference type="EnsemblMetazoa" id="CLYHEMT011737.1">
    <property type="protein sequence ID" value="CLYHEMP011737.1"/>
    <property type="gene ID" value="CLYHEMG011737"/>
</dbReference>
<feature type="domain" description="MHD1" evidence="13">
    <location>
        <begin position="936"/>
        <end position="1067"/>
    </location>
</feature>
<dbReference type="Proteomes" id="UP000594262">
    <property type="component" value="Unplaced"/>
</dbReference>
<keyword evidence="4" id="KW-0479">Metal-binding</keyword>
<dbReference type="SMART" id="SM01145">
    <property type="entry name" value="DUF1041"/>
    <property type="match status" value="1"/>
</dbReference>
<evidence type="ECO:0000256" key="11">
    <source>
        <dbReference type="SAM" id="MobiDB-lite"/>
    </source>
</evidence>
<dbReference type="GO" id="GO:1990504">
    <property type="term" value="P:dense core granule exocytosis"/>
    <property type="evidence" value="ECO:0007669"/>
    <property type="project" value="InterPro"/>
</dbReference>
<evidence type="ECO:0000256" key="2">
    <source>
        <dbReference type="ARBA" id="ARBA00022448"/>
    </source>
</evidence>
<evidence type="ECO:0000256" key="10">
    <source>
        <dbReference type="ARBA" id="ARBA00034103"/>
    </source>
</evidence>
<dbReference type="GO" id="GO:0016079">
    <property type="term" value="P:synaptic vesicle exocytosis"/>
    <property type="evidence" value="ECO:0007669"/>
    <property type="project" value="InterPro"/>
</dbReference>
<protein>
    <recommendedName>
        <fullName evidence="16">Calcium-dependent secretion activator</fullName>
    </recommendedName>
</protein>
<dbReference type="GO" id="GO:0098793">
    <property type="term" value="C:presynapse"/>
    <property type="evidence" value="ECO:0007669"/>
    <property type="project" value="GOC"/>
</dbReference>
<evidence type="ECO:0000259" key="13">
    <source>
        <dbReference type="PROSITE" id="PS51258"/>
    </source>
</evidence>
<evidence type="ECO:0000313" key="14">
    <source>
        <dbReference type="EnsemblMetazoa" id="CLYHEMP011737.1"/>
    </source>
</evidence>
<dbReference type="RefSeq" id="XP_066929148.1">
    <property type="nucleotide sequence ID" value="XM_067073047.1"/>
</dbReference>
<dbReference type="Pfam" id="PF06292">
    <property type="entry name" value="MUN"/>
    <property type="match status" value="1"/>
</dbReference>
<dbReference type="InterPro" id="IPR010439">
    <property type="entry name" value="MUN_dom"/>
</dbReference>
<dbReference type="PROSITE" id="PS51258">
    <property type="entry name" value="MHD1"/>
    <property type="match status" value="1"/>
</dbReference>
<evidence type="ECO:0000259" key="12">
    <source>
        <dbReference type="PROSITE" id="PS50003"/>
    </source>
</evidence>
<dbReference type="PANTHER" id="PTHR12166:SF8">
    <property type="entry name" value="CALCIUM-DEPENDENT SECRETION ACTIVATOR"/>
    <property type="match status" value="1"/>
</dbReference>
<dbReference type="GO" id="GO:0008289">
    <property type="term" value="F:lipid binding"/>
    <property type="evidence" value="ECO:0007669"/>
    <property type="project" value="UniProtKB-KW"/>
</dbReference>
<dbReference type="InterPro" id="IPR057457">
    <property type="entry name" value="CAPS_C2"/>
</dbReference>
<dbReference type="GO" id="GO:0030659">
    <property type="term" value="C:cytoplasmic vesicle membrane"/>
    <property type="evidence" value="ECO:0007669"/>
    <property type="project" value="UniProtKB-SubCell"/>
</dbReference>
<dbReference type="Pfam" id="PF25341">
    <property type="entry name" value="C2_CAPS"/>
    <property type="match status" value="1"/>
</dbReference>
<evidence type="ECO:0000256" key="8">
    <source>
        <dbReference type="ARBA" id="ARBA00023136"/>
    </source>
</evidence>
<dbReference type="PROSITE" id="PS50003">
    <property type="entry name" value="PH_DOMAIN"/>
    <property type="match status" value="1"/>
</dbReference>
<feature type="compositionally biased region" description="Polar residues" evidence="11">
    <location>
        <begin position="98"/>
        <end position="116"/>
    </location>
</feature>
<dbReference type="GeneID" id="136816729"/>
<dbReference type="GO" id="GO:0046872">
    <property type="term" value="F:metal ion binding"/>
    <property type="evidence" value="ECO:0007669"/>
    <property type="project" value="UniProtKB-KW"/>
</dbReference>
<evidence type="ECO:0000256" key="7">
    <source>
        <dbReference type="ARBA" id="ARBA00023121"/>
    </source>
</evidence>
<dbReference type="InterPro" id="IPR001849">
    <property type="entry name" value="PH_domain"/>
</dbReference>
<sequence length="1311" mass="149450">MINSDSSSDEEEVDQPDQSPSTPVVSISHESSPKSIRSAHGTITASPTTTTNDNQNKKLSTHKRNGSLDTVSISSQGSPKISSKLSLTRPFKGKSKQPDTTPTFASVSQSTDSQNGDYPEDSEHKRRLQLYVFVSRCIAYPFNAKQPTDMARRQSKVTKQNLASIKDRFLSFLNGKTSIVADEAFKNAVQSYYDTFLCCDRVHKMVNSGGYSSNDFREIFKANIEKRVRILPDIEGLSKETVLSSWMAKFDAIYRGDDDQKRTPGGRLAATAASELILSKEQLYEMFQTILGVKHYEHQILFNACQLDNADEQSAFIRRELHSRQKILTQLSKENMPRFIHKNMEEIYVEEQKTMIKQLMSIHLEAFPVTKGGLDAKSALYKMKRAQNNQISIMDVNDDNDAILNKALSGLTYELKVTVVEASGLKVLPHNRIVFVVMELDGGEKLSTDQAEAGRPLWETQGEWATNQPLCLLKLRLMAEQTGMLHISDDKELASVTLTPFCGMSENKWYKMTPNKGWNNNEEIKLKLSLSMDKPTNVKKSGFLYAKGLTFWKTWKRRFFMLIQVSQYKFVLCSYRVKKQSPKEVMVVEGYTADFADKIPELEGGRFFFNMVKAGDEVMFAAEEDHDQMNWIYKLYTATGQSYRPALPTKMGGSSGIVGTDPSIQKVKGDMDRALKHGLGGIVQADPFELNQAADTFSTLQRLTLLHRLNDSYTCLGWFSPGQVFVLDEYCARYGVRGCHRHLCYLTDLLERAEAGIMIDPTLLHYSYAFCSSHVVGNRPDGVNTVTVDEKERFEEIKDRLRAYLSNQITHFRYCFPFGRPEGALKSTLTLFERVLSKDTTMPSADPEDSDDVKEAIRTCLRKAALVNYTRLSNYAKVPDMFHDTSPKEKLEIILQLAELCIELIQQNEEHHAEALAWYNELMMEHTEIFWSLFAVDMDDSLDVQPRDTWDSFALFQMLNNYLRMESPLRGGKFHEHLTEKFAPLVVRYIDLMESSIARSVDKGFQRENYHPVGHGCATSEDIFWKLRSLQTFIHDLHWPDEVFADHMMNRLKLMAADMTTACLDRILIDMGRALIGGVNLDYIVPPSVCVMINVIDYADEQSTILCTSEQNGTEEYKYHGNINEVVENAKQASIKMVVDKLSVCLNDLLKKLSRYDQGTISSKFFNLLGPREETANDFVQFICNNIDQFHDESTGINEMPYINSLEKALWERMCEPLCQWLVERPEMAVYQYTVLSTIIELVRTELEKEGLTTDDLENANYKAAYNKLQVEEAMLNIESSSSILTPRDNMQVASYESKIQRRDSDDYYDD</sequence>
<evidence type="ECO:0000256" key="4">
    <source>
        <dbReference type="ARBA" id="ARBA00022723"/>
    </source>
</evidence>
<keyword evidence="15" id="KW-1185">Reference proteome</keyword>
<comment type="subcellular location">
    <subcellularLocation>
        <location evidence="1">Cytoplasmic vesicle membrane</location>
    </subcellularLocation>
    <subcellularLocation>
        <location evidence="10">Synapse</location>
    </subcellularLocation>
</comment>
<name>A0A7M5VCI2_9CNID</name>
<evidence type="ECO:0008006" key="16">
    <source>
        <dbReference type="Google" id="ProtNLM"/>
    </source>
</evidence>
<keyword evidence="3" id="KW-0268">Exocytosis</keyword>
<feature type="compositionally biased region" description="Polar residues" evidence="11">
    <location>
        <begin position="21"/>
        <end position="58"/>
    </location>
</feature>
<evidence type="ECO:0000256" key="3">
    <source>
        <dbReference type="ARBA" id="ARBA00022483"/>
    </source>
</evidence>
<keyword evidence="5" id="KW-0106">Calcium</keyword>
<dbReference type="InterPro" id="IPR011993">
    <property type="entry name" value="PH-like_dom_sf"/>
</dbReference>
<dbReference type="InterPro" id="IPR033227">
    <property type="entry name" value="CAPS"/>
</dbReference>
<feature type="domain" description="PH" evidence="12">
    <location>
        <begin position="537"/>
        <end position="640"/>
    </location>
</feature>
<keyword evidence="7" id="KW-0446">Lipid-binding</keyword>
<evidence type="ECO:0000256" key="6">
    <source>
        <dbReference type="ARBA" id="ARBA00023018"/>
    </source>
</evidence>
<proteinExistence type="predicted"/>
<evidence type="ECO:0000256" key="1">
    <source>
        <dbReference type="ARBA" id="ARBA00004156"/>
    </source>
</evidence>
<keyword evidence="6" id="KW-0770">Synapse</keyword>
<dbReference type="Gene3D" id="2.30.29.30">
    <property type="entry name" value="Pleckstrin-homology domain (PH domain)/Phosphotyrosine-binding domain (PTB)"/>
    <property type="match status" value="1"/>
</dbReference>
<dbReference type="InterPro" id="IPR014770">
    <property type="entry name" value="Munc13_1"/>
</dbReference>
<dbReference type="PANTHER" id="PTHR12166">
    <property type="entry name" value="CALCIUM-DEPENDENT SECRETION ACTIVATOR"/>
    <property type="match status" value="1"/>
</dbReference>
<dbReference type="SMART" id="SM00233">
    <property type="entry name" value="PH"/>
    <property type="match status" value="1"/>
</dbReference>
<feature type="region of interest" description="Disordered" evidence="11">
    <location>
        <begin position="1"/>
        <end position="122"/>
    </location>
</feature>